<name>A0A858R6J9_9PROT</name>
<dbReference type="InterPro" id="IPR041289">
    <property type="entry name" value="Bact_RF_family3"/>
</dbReference>
<accession>A0A858R6J9</accession>
<dbReference type="Pfam" id="PF18845">
    <property type="entry name" value="baeRF_family3"/>
    <property type="match status" value="1"/>
</dbReference>
<dbReference type="Proteomes" id="UP000501891">
    <property type="component" value="Chromosome"/>
</dbReference>
<dbReference type="KEGG" id="acru:HHL28_07980"/>
<sequence>MFSREQLDALMADVTAPAISIFLPTHVAGREISQDSVRLRNQLDEARRRLVEGGMRGPDADTILKPGYDLVHDGAYWRHQQEGLAVFLSPGRHHAFKLPVSVPEQMFIDDRFHVRPLLPVVSEGGRFVVLAISLKQAQIFEGGKSGLQEIPPEELPRGMDNLFNGGPNIQGEAVGRDDGTVRKPVTANASDAPAYAEAGSQKLVTNDEVMQYLKQLSGCMEQYLGGTHTPLVLVADERVAGHFKTICKYKHLVEPALTLPPDSLSRDDLHRRSLELVKPRFEQGLRNAADRFRMLNGDNNSKSVADPAQVVTAAAQGRVDTLFVRAGAQCWGRWLPDAQRAVMHHDRKEGDRELIDYAAGHVVAKDGTVYELPEDQMPANSPVAAILRF</sequence>
<evidence type="ECO:0000313" key="2">
    <source>
        <dbReference type="Proteomes" id="UP000501891"/>
    </source>
</evidence>
<dbReference type="AlphaFoldDB" id="A0A858R6J9"/>
<proteinExistence type="predicted"/>
<dbReference type="EMBL" id="CP051775">
    <property type="protein sequence ID" value="QJE73031.1"/>
    <property type="molecule type" value="Genomic_DNA"/>
</dbReference>
<organism evidence="1 2">
    <name type="scientific">Aerophototrophica crusticola</name>
    <dbReference type="NCBI Taxonomy" id="1709002"/>
    <lineage>
        <taxon>Bacteria</taxon>
        <taxon>Pseudomonadati</taxon>
        <taxon>Pseudomonadota</taxon>
        <taxon>Alphaproteobacteria</taxon>
        <taxon>Rhodospirillales</taxon>
        <taxon>Rhodospirillaceae</taxon>
        <taxon>Aerophototrophica</taxon>
    </lineage>
</organism>
<evidence type="ECO:0000313" key="1">
    <source>
        <dbReference type="EMBL" id="QJE73031.1"/>
    </source>
</evidence>
<protein>
    <submittedName>
        <fullName evidence="1">Uncharacterized protein</fullName>
    </submittedName>
</protein>
<keyword evidence="2" id="KW-1185">Reference proteome</keyword>
<gene>
    <name evidence="1" type="ORF">HHL28_07980</name>
</gene>
<reference evidence="1" key="1">
    <citation type="submission" date="2020-04" db="EMBL/GenBank/DDBJ databases">
        <title>A desert anoxygenic phototrophic bacterium fixes CO2 using RubisCO under aerobic conditions.</title>
        <authorList>
            <person name="Tang K."/>
        </authorList>
    </citation>
    <scope>NUCLEOTIDE SEQUENCE [LARGE SCALE GENOMIC DNA]</scope>
    <source>
        <strain evidence="1">MIMtkB3</strain>
    </source>
</reference>